<comment type="caution">
    <text evidence="5">The sequence shown here is derived from an EMBL/GenBank/DDBJ whole genome shotgun (WGS) entry which is preliminary data.</text>
</comment>
<evidence type="ECO:0000256" key="3">
    <source>
        <dbReference type="ARBA" id="ARBA00022729"/>
    </source>
</evidence>
<protein>
    <submittedName>
        <fullName evidence="5">Peptide ABC transporter substrate-binding protein</fullName>
    </submittedName>
</protein>
<organism evidence="5 6">
    <name type="scientific">Alicyclobacillus fastidiosus</name>
    <dbReference type="NCBI Taxonomy" id="392011"/>
    <lineage>
        <taxon>Bacteria</taxon>
        <taxon>Bacillati</taxon>
        <taxon>Bacillota</taxon>
        <taxon>Bacilli</taxon>
        <taxon>Bacillales</taxon>
        <taxon>Alicyclobacillaceae</taxon>
        <taxon>Alicyclobacillus</taxon>
    </lineage>
</organism>
<evidence type="ECO:0000256" key="1">
    <source>
        <dbReference type="ARBA" id="ARBA00005695"/>
    </source>
</evidence>
<dbReference type="Gene3D" id="3.40.190.10">
    <property type="entry name" value="Periplasmic binding protein-like II"/>
    <property type="match status" value="1"/>
</dbReference>
<dbReference type="InterPro" id="IPR000914">
    <property type="entry name" value="SBP_5_dom"/>
</dbReference>
<reference evidence="5 6" key="1">
    <citation type="journal article" date="2024" name="Int. J. Mol. Sci.">
        <title>Exploration of Alicyclobacillus spp. Genome in Search of Antibiotic Resistance.</title>
        <authorList>
            <person name="Bucka-Kolendo J."/>
            <person name="Kiousi D.E."/>
            <person name="Dekowska A."/>
            <person name="Mikolajczuk-Szczyrba A."/>
            <person name="Karadedos D.M."/>
            <person name="Michael P."/>
            <person name="Galanis A."/>
            <person name="Sokolowska B."/>
        </authorList>
    </citation>
    <scope>NUCLEOTIDE SEQUENCE [LARGE SCALE GENOMIC DNA]</scope>
    <source>
        <strain evidence="5 6">KKP 3000</strain>
    </source>
</reference>
<dbReference type="PANTHER" id="PTHR30290:SF9">
    <property type="entry name" value="OLIGOPEPTIDE-BINDING PROTEIN APPA"/>
    <property type="match status" value="1"/>
</dbReference>
<comment type="similarity">
    <text evidence="1">Belongs to the bacterial solute-binding protein 5 family.</text>
</comment>
<dbReference type="Gene3D" id="3.10.105.10">
    <property type="entry name" value="Dipeptide-binding Protein, Domain 3"/>
    <property type="match status" value="1"/>
</dbReference>
<dbReference type="PIRSF" id="PIRSF002741">
    <property type="entry name" value="MppA"/>
    <property type="match status" value="1"/>
</dbReference>
<name>A0ABV5AAJ0_9BACL</name>
<dbReference type="InterPro" id="IPR030678">
    <property type="entry name" value="Peptide/Ni-bd"/>
</dbReference>
<dbReference type="PANTHER" id="PTHR30290">
    <property type="entry name" value="PERIPLASMIC BINDING COMPONENT OF ABC TRANSPORTER"/>
    <property type="match status" value="1"/>
</dbReference>
<dbReference type="Proteomes" id="UP001579974">
    <property type="component" value="Unassembled WGS sequence"/>
</dbReference>
<evidence type="ECO:0000256" key="2">
    <source>
        <dbReference type="ARBA" id="ARBA00022448"/>
    </source>
</evidence>
<dbReference type="Pfam" id="PF00496">
    <property type="entry name" value="SBP_bac_5"/>
    <property type="match status" value="1"/>
</dbReference>
<evidence type="ECO:0000313" key="5">
    <source>
        <dbReference type="EMBL" id="MFB5189265.1"/>
    </source>
</evidence>
<dbReference type="EMBL" id="JBDXSU010000002">
    <property type="protein sequence ID" value="MFB5189265.1"/>
    <property type="molecule type" value="Genomic_DNA"/>
</dbReference>
<evidence type="ECO:0000313" key="6">
    <source>
        <dbReference type="Proteomes" id="UP001579974"/>
    </source>
</evidence>
<dbReference type="CDD" id="cd08504">
    <property type="entry name" value="PBP2_OppA"/>
    <property type="match status" value="1"/>
</dbReference>
<accession>A0ABV5AAJ0</accession>
<keyword evidence="3" id="KW-0732">Signal</keyword>
<feature type="domain" description="Solute-binding protein family 5" evidence="4">
    <location>
        <begin position="94"/>
        <end position="487"/>
    </location>
</feature>
<gene>
    <name evidence="5" type="ORF">KKP3000_002266</name>
</gene>
<dbReference type="RefSeq" id="WP_275472591.1">
    <property type="nucleotide sequence ID" value="NZ_CP162940.1"/>
</dbReference>
<keyword evidence="6" id="KW-1185">Reference proteome</keyword>
<evidence type="ECO:0000259" key="4">
    <source>
        <dbReference type="Pfam" id="PF00496"/>
    </source>
</evidence>
<dbReference type="InterPro" id="IPR039424">
    <property type="entry name" value="SBP_5"/>
</dbReference>
<proteinExistence type="inferred from homology"/>
<dbReference type="PROSITE" id="PS51257">
    <property type="entry name" value="PROKAR_LIPOPROTEIN"/>
    <property type="match status" value="1"/>
</dbReference>
<keyword evidence="2" id="KW-0813">Transport</keyword>
<dbReference type="SUPFAM" id="SSF53850">
    <property type="entry name" value="Periplasmic binding protein-like II"/>
    <property type="match status" value="1"/>
</dbReference>
<sequence length="574" mass="63605">MKSAWKSGLTGLLSMGAIGLMLTGCGTSTGNNAGTGDASTITDNQKPQPGGNLTLDLSQAVPDVDPAIGYDTTSSEILYQLYEPLVTYKKNTYQIVGDLAKSYNVSADGLTYTFHLRQGVKFWNNDPMTSKDFVFELERILNPNMKPNPSPGSSFFMDIAGAQAYYNGQAKTISGVSTPDDHTLVIKLVKPESFFLQVLALPFLSAVDPNFVNKVGNAAFNTTQAMGTGPFELVTNNQSQVVLKRNPNYWQKDQYGNQLPYLNQITFNVNANTQLDVMHWEQGETAFLSPWVTGGNGIPTSAFPSIMANPQYSKLVQKQAENSVAYIGLNVSKTLGGKANPLSNIDVRKAIEYAFNDQQIVKLNNGAVLPLNQPLPSGMPGYVQHLSPNATYTFNLAKAKQLLKQAGYAHGLTLTLWDQNTPDARKMDQAFQAMMQQIGITVKINEVSWSDFLAKEMSGDAQMFWGGWSQDFPDPSDFLNTLFNSNQRPQNNNTMYDNAQVDAWLNEAQFMTNQSQRNALYAKVTNQVMADATWVPVYQFTGYYTVQPWVHGFYTSPVMFDPFQYIWIDQNHSS</sequence>